<dbReference type="EMBL" id="BMED01000006">
    <property type="protein sequence ID" value="GGC95685.1"/>
    <property type="molecule type" value="Genomic_DNA"/>
</dbReference>
<dbReference type="AlphaFoldDB" id="A0A916XQA1"/>
<reference evidence="5" key="1">
    <citation type="journal article" date="2014" name="Int. J. Syst. Evol. Microbiol.">
        <title>Complete genome sequence of Corynebacterium casei LMG S-19264T (=DSM 44701T), isolated from a smear-ripened cheese.</title>
        <authorList>
            <consortium name="US DOE Joint Genome Institute (JGI-PGF)"/>
            <person name="Walter F."/>
            <person name="Albersmeier A."/>
            <person name="Kalinowski J."/>
            <person name="Ruckert C."/>
        </authorList>
    </citation>
    <scope>NUCLEOTIDE SEQUENCE</scope>
    <source>
        <strain evidence="5">CGMCC 1.10998</strain>
    </source>
</reference>
<evidence type="ECO:0000256" key="3">
    <source>
        <dbReference type="ARBA" id="ARBA00023163"/>
    </source>
</evidence>
<keyword evidence="3" id="KW-0804">Transcription</keyword>
<accession>A0A916XQA1</accession>
<dbReference type="SMART" id="SM00342">
    <property type="entry name" value="HTH_ARAC"/>
    <property type="match status" value="1"/>
</dbReference>
<evidence type="ECO:0000256" key="1">
    <source>
        <dbReference type="ARBA" id="ARBA00023015"/>
    </source>
</evidence>
<name>A0A916XQA1_9BURK</name>
<sequence length="283" mass="30383">MLTTTAANSAKRNVGISLQHMPACKVSLAPQTRHLLAIHVGKPVRAACRLAGGPLQRRLQMPGDIDVVPAGCTGEWEDEAPCSILTISLSQDLVAATAARMDIDLSVRGIRPQLQLRDKSIEHLAWALQAQHRTATAAAAIYLESLGTALAAHLLGSSVPERVDNAAAQAGKLRQLPAPGLQRVLVHIENNLDTDLSLAELAAIAGLSVSHFKMRFKTATGIAAHRYVMRRRVEFAAELIQGGQPLSQVALQAGFTHQSHMARSMRQLLGLAPGELQRRISVK</sequence>
<dbReference type="Proteomes" id="UP000637423">
    <property type="component" value="Unassembled WGS sequence"/>
</dbReference>
<dbReference type="InterPro" id="IPR050204">
    <property type="entry name" value="AraC_XylS_family_regulators"/>
</dbReference>
<gene>
    <name evidence="5" type="ORF">GCM10011396_48850</name>
</gene>
<reference evidence="5" key="2">
    <citation type="submission" date="2020-09" db="EMBL/GenBank/DDBJ databases">
        <authorList>
            <person name="Sun Q."/>
            <person name="Zhou Y."/>
        </authorList>
    </citation>
    <scope>NUCLEOTIDE SEQUENCE</scope>
    <source>
        <strain evidence="5">CGMCC 1.10998</strain>
    </source>
</reference>
<dbReference type="PROSITE" id="PS01124">
    <property type="entry name" value="HTH_ARAC_FAMILY_2"/>
    <property type="match status" value="1"/>
</dbReference>
<protein>
    <submittedName>
        <fullName evidence="5">AraC family transcriptional regulator</fullName>
    </submittedName>
</protein>
<dbReference type="InterPro" id="IPR009057">
    <property type="entry name" value="Homeodomain-like_sf"/>
</dbReference>
<dbReference type="InterPro" id="IPR018060">
    <property type="entry name" value="HTH_AraC"/>
</dbReference>
<keyword evidence="6" id="KW-1185">Reference proteome</keyword>
<comment type="caution">
    <text evidence="5">The sequence shown here is derived from an EMBL/GenBank/DDBJ whole genome shotgun (WGS) entry which is preliminary data.</text>
</comment>
<dbReference type="PANTHER" id="PTHR46796">
    <property type="entry name" value="HTH-TYPE TRANSCRIPTIONAL ACTIVATOR RHAS-RELATED"/>
    <property type="match status" value="1"/>
</dbReference>
<dbReference type="Gene3D" id="1.10.10.60">
    <property type="entry name" value="Homeodomain-like"/>
    <property type="match status" value="1"/>
</dbReference>
<proteinExistence type="predicted"/>
<dbReference type="Pfam" id="PF12833">
    <property type="entry name" value="HTH_18"/>
    <property type="match status" value="1"/>
</dbReference>
<dbReference type="SUPFAM" id="SSF46689">
    <property type="entry name" value="Homeodomain-like"/>
    <property type="match status" value="2"/>
</dbReference>
<evidence type="ECO:0000259" key="4">
    <source>
        <dbReference type="PROSITE" id="PS01124"/>
    </source>
</evidence>
<evidence type="ECO:0000313" key="5">
    <source>
        <dbReference type="EMBL" id="GGC95685.1"/>
    </source>
</evidence>
<organism evidence="5 6">
    <name type="scientific">Undibacterium terreum</name>
    <dbReference type="NCBI Taxonomy" id="1224302"/>
    <lineage>
        <taxon>Bacteria</taxon>
        <taxon>Pseudomonadati</taxon>
        <taxon>Pseudomonadota</taxon>
        <taxon>Betaproteobacteria</taxon>
        <taxon>Burkholderiales</taxon>
        <taxon>Oxalobacteraceae</taxon>
        <taxon>Undibacterium</taxon>
    </lineage>
</organism>
<feature type="domain" description="HTH araC/xylS-type" evidence="4">
    <location>
        <begin position="182"/>
        <end position="279"/>
    </location>
</feature>
<keyword evidence="1" id="KW-0805">Transcription regulation</keyword>
<evidence type="ECO:0000313" key="6">
    <source>
        <dbReference type="Proteomes" id="UP000637423"/>
    </source>
</evidence>
<dbReference type="GO" id="GO:0043565">
    <property type="term" value="F:sequence-specific DNA binding"/>
    <property type="evidence" value="ECO:0007669"/>
    <property type="project" value="InterPro"/>
</dbReference>
<evidence type="ECO:0000256" key="2">
    <source>
        <dbReference type="ARBA" id="ARBA00023125"/>
    </source>
</evidence>
<dbReference type="RefSeq" id="WP_188568755.1">
    <property type="nucleotide sequence ID" value="NZ_BMED01000006.1"/>
</dbReference>
<dbReference type="GO" id="GO:0003700">
    <property type="term" value="F:DNA-binding transcription factor activity"/>
    <property type="evidence" value="ECO:0007669"/>
    <property type="project" value="InterPro"/>
</dbReference>
<keyword evidence="2" id="KW-0238">DNA-binding</keyword>